<dbReference type="AlphaFoldDB" id="A0A3A4KZE7"/>
<dbReference type="Proteomes" id="UP000266677">
    <property type="component" value="Unassembled WGS sequence"/>
</dbReference>
<comment type="caution">
    <text evidence="1">The sequence shown here is derived from an EMBL/GenBank/DDBJ whole genome shotgun (WGS) entry which is preliminary data.</text>
</comment>
<dbReference type="EMBL" id="QZFU01000019">
    <property type="protein sequence ID" value="RJO74897.1"/>
    <property type="molecule type" value="Genomic_DNA"/>
</dbReference>
<keyword evidence="2" id="KW-1185">Reference proteome</keyword>
<reference evidence="1 2" key="1">
    <citation type="submission" date="2018-09" db="EMBL/GenBank/DDBJ databases">
        <title>YIM PH21274 draft genome.</title>
        <authorList>
            <person name="Miao C."/>
        </authorList>
    </citation>
    <scope>NUCLEOTIDE SEQUENCE [LARGE SCALE GENOMIC DNA]</scope>
    <source>
        <strain evidence="1 2">YIM PH 21724</strain>
    </source>
</reference>
<evidence type="ECO:0000313" key="1">
    <source>
        <dbReference type="EMBL" id="RJO74897.1"/>
    </source>
</evidence>
<organism evidence="1 2">
    <name type="scientific">Nocardia panacis</name>
    <dbReference type="NCBI Taxonomy" id="2340916"/>
    <lineage>
        <taxon>Bacteria</taxon>
        <taxon>Bacillati</taxon>
        <taxon>Actinomycetota</taxon>
        <taxon>Actinomycetes</taxon>
        <taxon>Mycobacteriales</taxon>
        <taxon>Nocardiaceae</taxon>
        <taxon>Nocardia</taxon>
    </lineage>
</organism>
<dbReference type="RefSeq" id="WP_120041676.1">
    <property type="nucleotide sequence ID" value="NZ_QZFU01000019.1"/>
</dbReference>
<evidence type="ECO:0000313" key="2">
    <source>
        <dbReference type="Proteomes" id="UP000266677"/>
    </source>
</evidence>
<sequence length="92" mass="10350">MKTDPENATVIVEAPCRDQMCTSRGFVPVIDGRLAPHSNLLGNPCEWAGVGIVDDRETAGMRQWPTTDQAGRVIWSLDSYLRRLEFMGVMRR</sequence>
<dbReference type="OrthoDB" id="4561458at2"/>
<accession>A0A3A4KZE7</accession>
<protein>
    <submittedName>
        <fullName evidence="1">Uncharacterized protein</fullName>
    </submittedName>
</protein>
<proteinExistence type="predicted"/>
<gene>
    <name evidence="1" type="ORF">D5S18_15895</name>
</gene>
<name>A0A3A4KZE7_9NOCA</name>